<dbReference type="PANTHER" id="PTHR38041">
    <property type="entry name" value="CHORISMATE MUTASE"/>
    <property type="match status" value="1"/>
</dbReference>
<dbReference type="EMBL" id="FNKB01000001">
    <property type="protein sequence ID" value="SDQ35216.1"/>
    <property type="molecule type" value="Genomic_DNA"/>
</dbReference>
<gene>
    <name evidence="3" type="ORF">SAMN04488565_2375</name>
</gene>
<evidence type="ECO:0000256" key="1">
    <source>
        <dbReference type="ARBA" id="ARBA00023235"/>
    </source>
</evidence>
<protein>
    <submittedName>
        <fullName evidence="3">Chorismate mutase</fullName>
    </submittedName>
</protein>
<dbReference type="GO" id="GO:0046417">
    <property type="term" value="P:chorismate metabolic process"/>
    <property type="evidence" value="ECO:0007669"/>
    <property type="project" value="InterPro"/>
</dbReference>
<dbReference type="Pfam" id="PF01817">
    <property type="entry name" value="CM_2"/>
    <property type="match status" value="1"/>
</dbReference>
<dbReference type="AlphaFoldDB" id="A0A1H1A7A0"/>
<name>A0A1H1A7A0_9MICO</name>
<accession>A0A1H1A7A0</accession>
<dbReference type="PROSITE" id="PS51168">
    <property type="entry name" value="CHORISMATE_MUT_2"/>
    <property type="match status" value="1"/>
</dbReference>
<sequence length="206" mass="21489">MTAPDALADVRRRIDAIDRRMVALIAERQACVVRAGSLKADAAAVRAPARVEQVIARVRALAVEQGASPDVVEATYRALIGAFISLELDVHRGAAAETGAAGSGAAVVEAENPELLLQRALSSAERGDAAVATSELIRLLDTASDLSLRLRAAVVLGELLIASGRSAEAELVLATAASGAEAAEDLDDVDAAELERVRDLLDHVRR</sequence>
<dbReference type="Proteomes" id="UP000182690">
    <property type="component" value="Unassembled WGS sequence"/>
</dbReference>
<reference evidence="3 4" key="1">
    <citation type="submission" date="2016-10" db="EMBL/GenBank/DDBJ databases">
        <authorList>
            <person name="de Groot N.N."/>
        </authorList>
    </citation>
    <scope>NUCLEOTIDE SEQUENCE [LARGE SCALE GENOMIC DNA]</scope>
    <source>
        <strain evidence="3 4">DSM 22788</strain>
    </source>
</reference>
<dbReference type="InterPro" id="IPR051331">
    <property type="entry name" value="Chorismate_mutase-related"/>
</dbReference>
<dbReference type="SMART" id="SM00830">
    <property type="entry name" value="CM_2"/>
    <property type="match status" value="1"/>
</dbReference>
<dbReference type="InterPro" id="IPR036979">
    <property type="entry name" value="CM_dom_sf"/>
</dbReference>
<dbReference type="InterPro" id="IPR002701">
    <property type="entry name" value="CM_II_prokaryot"/>
</dbReference>
<proteinExistence type="predicted"/>
<dbReference type="GO" id="GO:0004106">
    <property type="term" value="F:chorismate mutase activity"/>
    <property type="evidence" value="ECO:0007669"/>
    <property type="project" value="InterPro"/>
</dbReference>
<dbReference type="eggNOG" id="COG1605">
    <property type="taxonomic scope" value="Bacteria"/>
</dbReference>
<feature type="domain" description="Chorismate mutase" evidence="2">
    <location>
        <begin position="1"/>
        <end position="91"/>
    </location>
</feature>
<dbReference type="RefSeq" id="WP_010156884.1">
    <property type="nucleotide sequence ID" value="NZ_FNKB01000001.1"/>
</dbReference>
<keyword evidence="1" id="KW-0413">Isomerase</keyword>
<dbReference type="Gene3D" id="1.20.59.10">
    <property type="entry name" value="Chorismate mutase"/>
    <property type="match status" value="1"/>
</dbReference>
<evidence type="ECO:0000313" key="4">
    <source>
        <dbReference type="Proteomes" id="UP000182690"/>
    </source>
</evidence>
<dbReference type="InterPro" id="IPR036263">
    <property type="entry name" value="Chorismate_II_sf"/>
</dbReference>
<organism evidence="3 4">
    <name type="scientific">Leucobacter chromiiresistens</name>
    <dbReference type="NCBI Taxonomy" id="1079994"/>
    <lineage>
        <taxon>Bacteria</taxon>
        <taxon>Bacillati</taxon>
        <taxon>Actinomycetota</taxon>
        <taxon>Actinomycetes</taxon>
        <taxon>Micrococcales</taxon>
        <taxon>Microbacteriaceae</taxon>
        <taxon>Leucobacter</taxon>
    </lineage>
</organism>
<evidence type="ECO:0000259" key="2">
    <source>
        <dbReference type="PROSITE" id="PS51168"/>
    </source>
</evidence>
<dbReference type="OrthoDB" id="3233357at2"/>
<dbReference type="PANTHER" id="PTHR38041:SF1">
    <property type="entry name" value="CHORISMATE MUTASE"/>
    <property type="match status" value="1"/>
</dbReference>
<dbReference type="STRING" id="1079994.SAMN04488565_2375"/>
<dbReference type="SUPFAM" id="SSF48600">
    <property type="entry name" value="Chorismate mutase II"/>
    <property type="match status" value="1"/>
</dbReference>
<evidence type="ECO:0000313" key="3">
    <source>
        <dbReference type="EMBL" id="SDQ35216.1"/>
    </source>
</evidence>
<dbReference type="GO" id="GO:0009697">
    <property type="term" value="P:salicylic acid biosynthetic process"/>
    <property type="evidence" value="ECO:0007669"/>
    <property type="project" value="TreeGrafter"/>
</dbReference>